<accession>D7C210</accession>
<reference evidence="2 3" key="1">
    <citation type="journal article" date="2010" name="J. Bacteriol.">
        <title>Genome sequence of the milbemycin-producing bacterium Streptomyces bingchenggensis.</title>
        <authorList>
            <person name="Wang X.J."/>
            <person name="Yan Y.J."/>
            <person name="Zhang B."/>
            <person name="An J."/>
            <person name="Wang J.J."/>
            <person name="Tian J."/>
            <person name="Jiang L."/>
            <person name="Chen Y.H."/>
            <person name="Huang S.X."/>
            <person name="Yin M."/>
            <person name="Zhang J."/>
            <person name="Gao A.L."/>
            <person name="Liu C.X."/>
            <person name="Zhu Z.X."/>
            <person name="Xiang W.S."/>
        </authorList>
    </citation>
    <scope>NUCLEOTIDE SEQUENCE [LARGE SCALE GENOMIC DNA]</scope>
    <source>
        <strain evidence="2 3">BCW-1</strain>
    </source>
</reference>
<evidence type="ECO:0000313" key="2">
    <source>
        <dbReference type="EMBL" id="ADI12211.1"/>
    </source>
</evidence>
<name>D7C210_STRBB</name>
<dbReference type="AlphaFoldDB" id="D7C210"/>
<dbReference type="KEGG" id="sbh:SBI_09093"/>
<evidence type="ECO:0000313" key="3">
    <source>
        <dbReference type="Proteomes" id="UP000000377"/>
    </source>
</evidence>
<dbReference type="HOGENOM" id="CLU_121888_3_1_11"/>
<evidence type="ECO:0008006" key="4">
    <source>
        <dbReference type="Google" id="ProtNLM"/>
    </source>
</evidence>
<dbReference type="Pfam" id="PF10025">
    <property type="entry name" value="DUF2267"/>
    <property type="match status" value="1"/>
</dbReference>
<dbReference type="eggNOG" id="COG5502">
    <property type="taxonomic scope" value="Bacteria"/>
</dbReference>
<feature type="region of interest" description="Disordered" evidence="1">
    <location>
        <begin position="58"/>
        <end position="78"/>
    </location>
</feature>
<protein>
    <recommendedName>
        <fullName evidence="4">DUF2267 domain-containing protein</fullName>
    </recommendedName>
</protein>
<dbReference type="Gene3D" id="1.10.490.110">
    <property type="entry name" value="Uncharacterized conserved protein DUF2267"/>
    <property type="match status" value="1"/>
</dbReference>
<gene>
    <name evidence="2" type="ordered locus">SBI_09093</name>
</gene>
<evidence type="ECO:0000256" key="1">
    <source>
        <dbReference type="SAM" id="MobiDB-lite"/>
    </source>
</evidence>
<dbReference type="InterPro" id="IPR018727">
    <property type="entry name" value="DUF2267"/>
</dbReference>
<sequence length="156" mass="17591">MLIMRYEELTSQVQALAQLPDRRSAERAVRATLETLAERIPDGLADHMAAQLPPEAADSMRRVAASHEASPAQRAYRRDHGERFDLTGFAGRIAWRARTSEDEAIREASVFFEVLDSAVSPELMERLYKALPGDIRELLPEGRAFEGQQERRGREG</sequence>
<dbReference type="InterPro" id="IPR038282">
    <property type="entry name" value="DUF2267_sf"/>
</dbReference>
<dbReference type="PATRIC" id="fig|749414.3.peg.9368"/>
<dbReference type="EMBL" id="CP002047">
    <property type="protein sequence ID" value="ADI12211.1"/>
    <property type="molecule type" value="Genomic_DNA"/>
</dbReference>
<dbReference type="STRING" id="749414.SBI_09093"/>
<organism evidence="2 3">
    <name type="scientific">Streptomyces bingchenggensis (strain BCW-1)</name>
    <dbReference type="NCBI Taxonomy" id="749414"/>
    <lineage>
        <taxon>Bacteria</taxon>
        <taxon>Bacillati</taxon>
        <taxon>Actinomycetota</taxon>
        <taxon>Actinomycetes</taxon>
        <taxon>Kitasatosporales</taxon>
        <taxon>Streptomycetaceae</taxon>
        <taxon>Streptomyces</taxon>
    </lineage>
</organism>
<keyword evidence="3" id="KW-1185">Reference proteome</keyword>
<proteinExistence type="predicted"/>
<dbReference type="Proteomes" id="UP000000377">
    <property type="component" value="Chromosome"/>
</dbReference>